<comment type="caution">
    <text evidence="3">The sequence shown here is derived from an EMBL/GenBank/DDBJ whole genome shotgun (WGS) entry which is preliminary data.</text>
</comment>
<name>A0A7V8LKK7_9MYCO</name>
<keyword evidence="2" id="KW-0472">Membrane</keyword>
<feature type="compositionally biased region" description="Basic and acidic residues" evidence="1">
    <location>
        <begin position="200"/>
        <end position="209"/>
    </location>
</feature>
<feature type="region of interest" description="Disordered" evidence="1">
    <location>
        <begin position="178"/>
        <end position="212"/>
    </location>
</feature>
<dbReference type="GeneID" id="45764152"/>
<dbReference type="AlphaFoldDB" id="A0A7V8LKK7"/>
<dbReference type="Proteomes" id="UP000037962">
    <property type="component" value="Unassembled WGS sequence"/>
</dbReference>
<dbReference type="EMBL" id="LJFO01000016">
    <property type="protein sequence ID" value="KPG04809.1"/>
    <property type="molecule type" value="Genomic_DNA"/>
</dbReference>
<keyword evidence="2" id="KW-0812">Transmembrane</keyword>
<evidence type="ECO:0008006" key="7">
    <source>
        <dbReference type="Google" id="ProtNLM"/>
    </source>
</evidence>
<feature type="compositionally biased region" description="Low complexity" evidence="1">
    <location>
        <begin position="182"/>
        <end position="195"/>
    </location>
</feature>
<feature type="transmembrane region" description="Helical" evidence="2">
    <location>
        <begin position="104"/>
        <end position="124"/>
    </location>
</feature>
<protein>
    <recommendedName>
        <fullName evidence="7">Transmembrane protein</fullName>
    </recommendedName>
</protein>
<proteinExistence type="predicted"/>
<evidence type="ECO:0000256" key="1">
    <source>
        <dbReference type="SAM" id="MobiDB-lite"/>
    </source>
</evidence>
<dbReference type="Proteomes" id="UP000037843">
    <property type="component" value="Unassembled WGS sequence"/>
</dbReference>
<feature type="transmembrane region" description="Helical" evidence="2">
    <location>
        <begin position="7"/>
        <end position="24"/>
    </location>
</feature>
<dbReference type="KEGG" id="miz:BAB75_09615"/>
<reference evidence="5 6" key="1">
    <citation type="submission" date="2015-09" db="EMBL/GenBank/DDBJ databases">
        <title>Genome Sequences of Mycobacterium immunogenum Isolates, Recuperated from a Chloraminated Drinking Water Distribution System Simulator Subjected to Episodes of Nitrification.</title>
        <authorList>
            <person name="Gomez-Alvarez V."/>
            <person name="Revetta R.P."/>
        </authorList>
    </citation>
    <scope>NUCLEOTIDE SEQUENCE [LARGE SCALE GENOMIC DNA]</scope>
    <source>
        <strain evidence="3 5">H008</strain>
        <strain evidence="4 6">H076</strain>
    </source>
</reference>
<keyword evidence="6" id="KW-1185">Reference proteome</keyword>
<feature type="transmembrane region" description="Helical" evidence="2">
    <location>
        <begin position="153"/>
        <end position="174"/>
    </location>
</feature>
<feature type="transmembrane region" description="Helical" evidence="2">
    <location>
        <begin position="76"/>
        <end position="98"/>
    </location>
</feature>
<evidence type="ECO:0000313" key="3">
    <source>
        <dbReference type="EMBL" id="KPG04809.1"/>
    </source>
</evidence>
<dbReference type="OrthoDB" id="4764110at2"/>
<evidence type="ECO:0000313" key="6">
    <source>
        <dbReference type="Proteomes" id="UP000037962"/>
    </source>
</evidence>
<evidence type="ECO:0000313" key="5">
    <source>
        <dbReference type="Proteomes" id="UP000037843"/>
    </source>
</evidence>
<accession>A0A7V8LKK7</accession>
<evidence type="ECO:0000256" key="2">
    <source>
        <dbReference type="SAM" id="Phobius"/>
    </source>
</evidence>
<sequence length="345" mass="37371">MTRKIQWAAIASTVVAAVWFYFWWTAPPVMGADGLEKARIPAGLIVFASAALLAWWCFAVLRITKQDINSFKNPHMIAALALASVPLLSSAFIALFVIEVLGVWMFIWVGLPCLLFSFLMALVAGPGTGSSGSKISQYLREEENNRRKKRTRIVVGACGAMVLLVGVAFVIVGVPSVGGGSDSTPSSSHYSASESDNFSDIDREFRPSTERSPLGGVGDCIALSGPAKNDVTIQKVDCSAKDATYRIFQLTRQSHECASDSDQEYAPKKTDEGDLFLCLDYNWSRDLCIFPGAATGRWHAVRDVCGPGGERPVKVLYGVANAQDCKAGGFAHPVRKFTVCTETQR</sequence>
<organism evidence="3 5">
    <name type="scientific">Mycobacteroides immunogenum</name>
    <dbReference type="NCBI Taxonomy" id="83262"/>
    <lineage>
        <taxon>Bacteria</taxon>
        <taxon>Bacillati</taxon>
        <taxon>Actinomycetota</taxon>
        <taxon>Actinomycetes</taxon>
        <taxon>Mycobacteriales</taxon>
        <taxon>Mycobacteriaceae</taxon>
        <taxon>Mycobacteroides</taxon>
    </lineage>
</organism>
<evidence type="ECO:0000313" key="4">
    <source>
        <dbReference type="EMBL" id="KPG29671.1"/>
    </source>
</evidence>
<dbReference type="EMBL" id="LJFS01000029">
    <property type="protein sequence ID" value="KPG29671.1"/>
    <property type="molecule type" value="Genomic_DNA"/>
</dbReference>
<feature type="transmembrane region" description="Helical" evidence="2">
    <location>
        <begin position="44"/>
        <end position="64"/>
    </location>
</feature>
<gene>
    <name evidence="3" type="ORF">AN908_23520</name>
    <name evidence="4" type="ORF">AN912_19990</name>
</gene>
<dbReference type="RefSeq" id="WP_043079578.1">
    <property type="nucleotide sequence ID" value="NZ_CP011530.1"/>
</dbReference>
<keyword evidence="2" id="KW-1133">Transmembrane helix</keyword>